<dbReference type="EMBL" id="BK015677">
    <property type="protein sequence ID" value="DAE19548.1"/>
    <property type="molecule type" value="Genomic_DNA"/>
</dbReference>
<name>A0A8S5QLT5_9CAUD</name>
<evidence type="ECO:0000313" key="1">
    <source>
        <dbReference type="EMBL" id="DAE19548.1"/>
    </source>
</evidence>
<accession>A0A8S5QLT5</accession>
<proteinExistence type="predicted"/>
<protein>
    <submittedName>
        <fullName evidence="1">Uncharacterized protein</fullName>
    </submittedName>
</protein>
<sequence length="59" mass="6442">MKLVQISKVGKSYWFILAEKTAEEKQKELAAAALATNANSITDLQLALAEVYEMIIGGK</sequence>
<reference evidence="1" key="1">
    <citation type="journal article" date="2021" name="Proc. Natl. Acad. Sci. U.S.A.">
        <title>A Catalog of Tens of Thousands of Viruses from Human Metagenomes Reveals Hidden Associations with Chronic Diseases.</title>
        <authorList>
            <person name="Tisza M.J."/>
            <person name="Buck C.B."/>
        </authorList>
    </citation>
    <scope>NUCLEOTIDE SEQUENCE</scope>
    <source>
        <strain evidence="1">Ct0hG5</strain>
    </source>
</reference>
<organism evidence="1">
    <name type="scientific">Siphoviridae sp. ct0hG5</name>
    <dbReference type="NCBI Taxonomy" id="2826269"/>
    <lineage>
        <taxon>Viruses</taxon>
        <taxon>Duplodnaviria</taxon>
        <taxon>Heunggongvirae</taxon>
        <taxon>Uroviricota</taxon>
        <taxon>Caudoviricetes</taxon>
    </lineage>
</organism>